<dbReference type="WBParaSite" id="EEL_0000608901-mRNA-1">
    <property type="protein sequence ID" value="EEL_0000608901-mRNA-1"/>
    <property type="gene ID" value="EEL_0000608901"/>
</dbReference>
<keyword evidence="2" id="KW-1185">Reference proteome</keyword>
<evidence type="ECO:0000256" key="1">
    <source>
        <dbReference type="SAM" id="MobiDB-lite"/>
    </source>
</evidence>
<feature type="compositionally biased region" description="Low complexity" evidence="1">
    <location>
        <begin position="712"/>
        <end position="750"/>
    </location>
</feature>
<organism evidence="2 3">
    <name type="scientific">Elaeophora elaphi</name>
    <dbReference type="NCBI Taxonomy" id="1147741"/>
    <lineage>
        <taxon>Eukaryota</taxon>
        <taxon>Metazoa</taxon>
        <taxon>Ecdysozoa</taxon>
        <taxon>Nematoda</taxon>
        <taxon>Chromadorea</taxon>
        <taxon>Rhabditida</taxon>
        <taxon>Spirurina</taxon>
        <taxon>Spiruromorpha</taxon>
        <taxon>Filarioidea</taxon>
        <taxon>Onchocercidae</taxon>
        <taxon>Elaeophora</taxon>
    </lineage>
</organism>
<feature type="region of interest" description="Disordered" evidence="1">
    <location>
        <begin position="295"/>
        <end position="348"/>
    </location>
</feature>
<feature type="compositionally biased region" description="Polar residues" evidence="1">
    <location>
        <begin position="126"/>
        <end position="146"/>
    </location>
</feature>
<name>A0A0R3RVF5_9BILA</name>
<feature type="compositionally biased region" description="Polar residues" evidence="1">
    <location>
        <begin position="339"/>
        <end position="348"/>
    </location>
</feature>
<feature type="region of interest" description="Disordered" evidence="1">
    <location>
        <begin position="401"/>
        <end position="422"/>
    </location>
</feature>
<accession>A0A0R3RVF5</accession>
<feature type="compositionally biased region" description="Low complexity" evidence="1">
    <location>
        <begin position="681"/>
        <end position="695"/>
    </location>
</feature>
<dbReference type="Proteomes" id="UP000050640">
    <property type="component" value="Unplaced"/>
</dbReference>
<reference evidence="3" key="1">
    <citation type="submission" date="2017-02" db="UniProtKB">
        <authorList>
            <consortium name="WormBaseParasite"/>
        </authorList>
    </citation>
    <scope>IDENTIFICATION</scope>
</reference>
<sequence>MGERTATVCRSSLMSNFTAAVAAAAQPRHERYAAHIPVTRVNGSGRQSTTSIDSCNSGTLENTTTTQQVDQMIDQARYRHHQHRNKFKEAIDYLDQIFEDLKKEGEQVDSAQRSRGLPAASARKATLNTDLTNVASSSPVKPLQRNGNSKRMMANIVDLEEMDSRQSASTNRHSLYASKPRITEKHCLREKAASFEQSSNDMTTSETIVLPPQNRKLKGEKLDFTRRWLTGDIKSWIAIQPKPDLILGGVEEEPDIDERSLGSCSAEVAAINSVVRKKKKALDVPDLIQNVASNKYVRQSNAHQTDPSTRKSSGGGSGSGQYVQQQTDPIKPRPVKAQPTFNFPTGSTGNLDNFNNFSQSFHDSNVWTSNCDLNSNQTSLQRTPSHSRISEPRNHDFATVSWRSSSHDPRHNTLSSVRSEEGQLSIRRTGAFTPVQPPSMVTVRGSVASLPDSSNLRPQPLHNADPIVAIDALVAELELNTDQTSVANKRRSFPTGNEFFVRHVDNNDKLVSSQLLEQKNIQPSAKTKPEHNIDRKRQQPQKLKDSFNEMANMLQSVISDVATSNEMSKGRKYVQMGVKNNSMLSPFETINQEKLNPSKVEAMQSIFENKQYAPVWRRSSISNGNNDNVQSAANIKDDDNYYEINDFALLRKETIPAPTKSLGKQSSPAIRSTFQSKRRLPSAAPAATATVPSRPEFVPAFSVTHPPPRPPGSTNSSQTGGYYSSGSSLGAQSSYTSPNNNSSIPHSPGNRGAAVSTKQLISSQTASFDEEDDGFYDNIQMDEKHFSRGSEFDSISTCSHRILSTINSKPSGPVKASNRIGQFLRKISASKPPISAASLVSLNKVANEIMPRPVPLMKSSSLSHCQGKKHIVQNMNTTASSAVVDKRGGLGQRLKNSIFGSKKRLN</sequence>
<protein>
    <submittedName>
        <fullName evidence="3">SAM domain-containing protein</fullName>
    </submittedName>
</protein>
<feature type="region of interest" description="Disordered" evidence="1">
    <location>
        <begin position="42"/>
        <end position="61"/>
    </location>
</feature>
<feature type="region of interest" description="Disordered" evidence="1">
    <location>
        <begin position="106"/>
        <end position="146"/>
    </location>
</feature>
<evidence type="ECO:0000313" key="2">
    <source>
        <dbReference type="Proteomes" id="UP000050640"/>
    </source>
</evidence>
<feature type="compositionally biased region" description="Polar residues" evidence="1">
    <location>
        <begin position="295"/>
        <end position="311"/>
    </location>
</feature>
<feature type="compositionally biased region" description="Polar residues" evidence="1">
    <location>
        <begin position="662"/>
        <end position="675"/>
    </location>
</feature>
<feature type="region of interest" description="Disordered" evidence="1">
    <location>
        <begin position="658"/>
        <end position="761"/>
    </location>
</feature>
<feature type="region of interest" description="Disordered" evidence="1">
    <location>
        <begin position="520"/>
        <end position="540"/>
    </location>
</feature>
<feature type="compositionally biased region" description="Basic and acidic residues" evidence="1">
    <location>
        <begin position="527"/>
        <end position="540"/>
    </location>
</feature>
<dbReference type="AlphaFoldDB" id="A0A0R3RVF5"/>
<proteinExistence type="predicted"/>
<evidence type="ECO:0000313" key="3">
    <source>
        <dbReference type="WBParaSite" id="EEL_0000608901-mRNA-1"/>
    </source>
</evidence>